<dbReference type="OrthoDB" id="257969at2"/>
<dbReference type="InterPro" id="IPR001173">
    <property type="entry name" value="Glyco_trans_2-like"/>
</dbReference>
<evidence type="ECO:0000313" key="3">
    <source>
        <dbReference type="Proteomes" id="UP000214720"/>
    </source>
</evidence>
<dbReference type="Gene3D" id="3.90.550.10">
    <property type="entry name" value="Spore Coat Polysaccharide Biosynthesis Protein SpsA, Chain A"/>
    <property type="match status" value="1"/>
</dbReference>
<dbReference type="AlphaFoldDB" id="A0A226WZF1"/>
<dbReference type="RefSeq" id="WP_089162713.1">
    <property type="nucleotide sequence ID" value="NZ_MTHB01000158.1"/>
</dbReference>
<comment type="caution">
    <text evidence="2">The sequence shown here is derived from an EMBL/GenBank/DDBJ whole genome shotgun (WGS) entry which is preliminary data.</text>
</comment>
<dbReference type="eggNOG" id="COG1215">
    <property type="taxonomic scope" value="Bacteria"/>
</dbReference>
<dbReference type="Proteomes" id="UP000214720">
    <property type="component" value="Unassembled WGS sequence"/>
</dbReference>
<dbReference type="InterPro" id="IPR050834">
    <property type="entry name" value="Glycosyltransf_2"/>
</dbReference>
<dbReference type="InterPro" id="IPR029044">
    <property type="entry name" value="Nucleotide-diphossugar_trans"/>
</dbReference>
<dbReference type="SUPFAM" id="SSF53448">
    <property type="entry name" value="Nucleotide-diphospho-sugar transferases"/>
    <property type="match status" value="1"/>
</dbReference>
<dbReference type="PANTHER" id="PTHR43685:SF3">
    <property type="entry name" value="SLR2126 PROTEIN"/>
    <property type="match status" value="1"/>
</dbReference>
<gene>
    <name evidence="2" type="ORF">BSU04_24050</name>
</gene>
<name>A0A226WZF1_CABSO</name>
<dbReference type="EMBL" id="MTHB01000158">
    <property type="protein sequence ID" value="OXC75988.1"/>
    <property type="molecule type" value="Genomic_DNA"/>
</dbReference>
<dbReference type="Pfam" id="PF00535">
    <property type="entry name" value="Glycos_transf_2"/>
    <property type="match status" value="1"/>
</dbReference>
<protein>
    <submittedName>
        <fullName evidence="2">Glucosyl-3-phosphoglycerate synthase</fullName>
    </submittedName>
</protein>
<feature type="domain" description="Glycosyltransferase 2-like" evidence="1">
    <location>
        <begin position="14"/>
        <end position="164"/>
    </location>
</feature>
<organism evidence="2 3">
    <name type="scientific">Caballeronia sordidicola</name>
    <name type="common">Burkholderia sordidicola</name>
    <dbReference type="NCBI Taxonomy" id="196367"/>
    <lineage>
        <taxon>Bacteria</taxon>
        <taxon>Pseudomonadati</taxon>
        <taxon>Pseudomonadota</taxon>
        <taxon>Betaproteobacteria</taxon>
        <taxon>Burkholderiales</taxon>
        <taxon>Burkholderiaceae</taxon>
        <taxon>Caballeronia</taxon>
    </lineage>
</organism>
<accession>A0A226WZF1</accession>
<evidence type="ECO:0000259" key="1">
    <source>
        <dbReference type="Pfam" id="PF00535"/>
    </source>
</evidence>
<sequence length="338" mass="36983">MTSTSTSTSTLSISVMVPTYRRPADLKRCLDALRAQARPADEVLVIARPEDDATHRALETELSANNPFLLRVIETGLGGQVAALNRGLDAARGDIIAITDDDAAPRVDWLAQIDQAFSNDQTLGALGGRDWVFERGALLDGERSEVGVIRRTGKICGNHHLGVGAPRTVSLLKGANMIYRRSAVGGLRFDTRLRGKGAQPCNDLSFSLSVRHTGWKMVYDPRVAVDHFPAERFDDNGRDAQTLGALADTAYNLHLVLREHLGPFARHIAWYWYAAIGTRAMPGFAHALLALTRTRDTACWARYRAMRKGAQDARRDAQHEPAAYALAMRGRTDGAKAA</sequence>
<evidence type="ECO:0000313" key="2">
    <source>
        <dbReference type="EMBL" id="OXC75988.1"/>
    </source>
</evidence>
<dbReference type="PANTHER" id="PTHR43685">
    <property type="entry name" value="GLYCOSYLTRANSFERASE"/>
    <property type="match status" value="1"/>
</dbReference>
<reference evidence="3" key="1">
    <citation type="submission" date="2017-01" db="EMBL/GenBank/DDBJ databases">
        <title>Genome Analysis of Deinococcus marmoris KOPRI26562.</title>
        <authorList>
            <person name="Kim J.H."/>
            <person name="Oh H.-M."/>
        </authorList>
    </citation>
    <scope>NUCLEOTIDE SEQUENCE [LARGE SCALE GENOMIC DNA]</scope>
    <source>
        <strain evidence="3">PAMC 26633</strain>
    </source>
</reference>
<proteinExistence type="predicted"/>
<dbReference type="CDD" id="cd06423">
    <property type="entry name" value="CESA_like"/>
    <property type="match status" value="1"/>
</dbReference>